<dbReference type="PROSITE" id="PS51635">
    <property type="entry name" value="PNPLA"/>
    <property type="match status" value="1"/>
</dbReference>
<dbReference type="AlphaFoldDB" id="A0A6P5WCI2"/>
<dbReference type="GeneID" id="34620069"/>
<evidence type="ECO:0000313" key="6">
    <source>
        <dbReference type="RefSeq" id="XP_022587476.2"/>
    </source>
</evidence>
<feature type="domain" description="PNPLA" evidence="4">
    <location>
        <begin position="252"/>
        <end position="512"/>
    </location>
</feature>
<dbReference type="Gene3D" id="3.40.1090.10">
    <property type="entry name" value="Cytosolic phospholipase A2 catalytic domain"/>
    <property type="match status" value="1"/>
</dbReference>
<dbReference type="GO" id="GO:0006629">
    <property type="term" value="P:lipid metabolic process"/>
    <property type="evidence" value="ECO:0007669"/>
    <property type="project" value="UniProtKB-KW"/>
</dbReference>
<feature type="signal peptide" evidence="3">
    <location>
        <begin position="1"/>
        <end position="18"/>
    </location>
</feature>
<comment type="caution">
    <text evidence="2">Lacks conserved residue(s) required for the propagation of feature annotation.</text>
</comment>
<dbReference type="OrthoDB" id="331128at2759"/>
<dbReference type="Pfam" id="PF01734">
    <property type="entry name" value="Patatin"/>
    <property type="match status" value="1"/>
</dbReference>
<evidence type="ECO:0000256" key="2">
    <source>
        <dbReference type="PROSITE-ProRule" id="PRU01161"/>
    </source>
</evidence>
<accession>A0A6P5WCI2</accession>
<protein>
    <submittedName>
        <fullName evidence="6">Uncharacterized protein LOC34620069</fullName>
    </submittedName>
</protein>
<dbReference type="Proteomes" id="UP000515125">
    <property type="component" value="Unplaced"/>
</dbReference>
<keyword evidence="1" id="KW-0443">Lipid metabolism</keyword>
<organism evidence="5 6">
    <name type="scientific">Cyclospora cayetanensis</name>
    <dbReference type="NCBI Taxonomy" id="88456"/>
    <lineage>
        <taxon>Eukaryota</taxon>
        <taxon>Sar</taxon>
        <taxon>Alveolata</taxon>
        <taxon>Apicomplexa</taxon>
        <taxon>Conoidasida</taxon>
        <taxon>Coccidia</taxon>
        <taxon>Eucoccidiorida</taxon>
        <taxon>Eimeriorina</taxon>
        <taxon>Eimeriidae</taxon>
        <taxon>Cyclospora</taxon>
    </lineage>
</organism>
<evidence type="ECO:0000313" key="5">
    <source>
        <dbReference type="Proteomes" id="UP000515125"/>
    </source>
</evidence>
<sequence length="636" mass="68530">MKRIGFFLRLLAASLALGSWELLPTAGQWAPKDGRNSIPSLSGDFISSLFQSFTNGKSGEGGFQEILQKLAAGVDPEIPADFAEGPIEGLFENLPDMKEFMKNAKGKGGASAPLKTPALQSLVEKFMSDSGVDGGLLDRFKDLQQLTEGPLDLKKLVSTFRSLSKTLKAHGTDMNALLEEVLGGAYAQVPPVAPPEEMKRLESSTSAQVLKDSLRADIVRPQSVSLKTIRSSIGTFTEELPGVPTGPHCVALVLSGGIARAPLQAGAILGLAEQYAAREKALKWDVVAGVNKGALSAITSLSFRPGQNGEIDWARFLWSIWHRLNLESFMRCPRGLNDLLNLPRIVEWLADAEASLSSKGADPANLPTPHDCDLQAAADTILEIFNEMPEPADSTADVGNKGRVAVVTAARIGGGTAAWEFTDIGSEQSCVAAPDPPLSVYTSCQRENLAAAGAPTVSSTPKTERGLTLRALLATNATPGIATPVRLWPQGAHREAYMDGRVMANLSVGEAVRACQKKLRREALAEEDVRKGRGVFIDIVGTVPLSQPEVESQLQDIAEKLRLTKSSKRHSLNKLPASRLIKQIKKSFPLATVRHVLFPEKHFELMSDYGDFRGSHALLQHGRIMGWRATTLDDVE</sequence>
<dbReference type="InterPro" id="IPR002641">
    <property type="entry name" value="PNPLA_dom"/>
</dbReference>
<dbReference type="RefSeq" id="XP_022587476.2">
    <property type="nucleotide sequence ID" value="XM_022733337.2"/>
</dbReference>
<evidence type="ECO:0000259" key="4">
    <source>
        <dbReference type="PROSITE" id="PS51635"/>
    </source>
</evidence>
<evidence type="ECO:0000256" key="1">
    <source>
        <dbReference type="ARBA" id="ARBA00023098"/>
    </source>
</evidence>
<keyword evidence="3" id="KW-0732">Signal</keyword>
<dbReference type="SUPFAM" id="SSF52151">
    <property type="entry name" value="FabD/lysophospholipase-like"/>
    <property type="match status" value="1"/>
</dbReference>
<reference evidence="6" key="1">
    <citation type="submission" date="2025-08" db="UniProtKB">
        <authorList>
            <consortium name="RefSeq"/>
        </authorList>
    </citation>
    <scope>IDENTIFICATION</scope>
</reference>
<proteinExistence type="predicted"/>
<keyword evidence="5" id="KW-1185">Reference proteome</keyword>
<name>A0A6P5WCI2_9EIME</name>
<feature type="chain" id="PRO_5028103634" evidence="3">
    <location>
        <begin position="19"/>
        <end position="636"/>
    </location>
</feature>
<gene>
    <name evidence="6" type="primary">LOC34620069</name>
</gene>
<evidence type="ECO:0000256" key="3">
    <source>
        <dbReference type="SAM" id="SignalP"/>
    </source>
</evidence>
<dbReference type="InterPro" id="IPR016035">
    <property type="entry name" value="Acyl_Trfase/lysoPLipase"/>
</dbReference>